<reference evidence="1" key="1">
    <citation type="submission" date="2024-09" db="EMBL/GenBank/DDBJ databases">
        <title>Black Yeasts Isolated from many extreme environments.</title>
        <authorList>
            <person name="Coleine C."/>
            <person name="Stajich J.E."/>
            <person name="Selbmann L."/>
        </authorList>
    </citation>
    <scope>NUCLEOTIDE SEQUENCE</scope>
    <source>
        <strain evidence="1">CCFEE 5737</strain>
    </source>
</reference>
<protein>
    <submittedName>
        <fullName evidence="1">Uncharacterized protein</fullName>
    </submittedName>
</protein>
<organism evidence="1 2">
    <name type="scientific">Coniosporium uncinatum</name>
    <dbReference type="NCBI Taxonomy" id="93489"/>
    <lineage>
        <taxon>Eukaryota</taxon>
        <taxon>Fungi</taxon>
        <taxon>Dikarya</taxon>
        <taxon>Ascomycota</taxon>
        <taxon>Pezizomycotina</taxon>
        <taxon>Dothideomycetes</taxon>
        <taxon>Dothideomycetes incertae sedis</taxon>
        <taxon>Coniosporium</taxon>
    </lineage>
</organism>
<evidence type="ECO:0000313" key="1">
    <source>
        <dbReference type="EMBL" id="KAK3082219.1"/>
    </source>
</evidence>
<keyword evidence="2" id="KW-1185">Reference proteome</keyword>
<dbReference type="Proteomes" id="UP001186974">
    <property type="component" value="Unassembled WGS sequence"/>
</dbReference>
<proteinExistence type="predicted"/>
<dbReference type="EMBL" id="JAWDJW010000003">
    <property type="protein sequence ID" value="KAK3082219.1"/>
    <property type="molecule type" value="Genomic_DNA"/>
</dbReference>
<name>A0ACC3DZV5_9PEZI</name>
<sequence>MFRQRFTDQWCGRIRRVPDDPKDWGALLQTLKGHGFRIDAVAFSPDGKQLVSVSEYNIVHISDVETGMVQILLTPYSILASLVSYMGSPEPIAISLDGRSLAYAEQGWTIRVYDIKTKHEQTLEGWPGPVAIVAFSSDGEQLALAWINTISIWDTDKGAVLRTLEVPLKADDSDSLTFSFNGTQLALARNNTIRILDVDSGTVLQTFEGHASEITAIAFSRDGKQLASGMIDGEIAIWDWDIAASRETPKKNFQCEILALRFLSGCEQVVLLGSDRDFSNLGYTYRSGGSAESWLAVNSRQISLS</sequence>
<accession>A0ACC3DZV5</accession>
<evidence type="ECO:0000313" key="2">
    <source>
        <dbReference type="Proteomes" id="UP001186974"/>
    </source>
</evidence>
<comment type="caution">
    <text evidence="1">The sequence shown here is derived from an EMBL/GenBank/DDBJ whole genome shotgun (WGS) entry which is preliminary data.</text>
</comment>
<gene>
    <name evidence="1" type="ORF">LTS18_010636</name>
</gene>